<dbReference type="EMBL" id="CAJNOQ010001911">
    <property type="protein sequence ID" value="CAF0926999.1"/>
    <property type="molecule type" value="Genomic_DNA"/>
</dbReference>
<dbReference type="OrthoDB" id="10010309at2759"/>
<reference evidence="1" key="1">
    <citation type="submission" date="2021-02" db="EMBL/GenBank/DDBJ databases">
        <authorList>
            <person name="Nowell W R."/>
        </authorList>
    </citation>
    <scope>NUCLEOTIDE SEQUENCE</scope>
</reference>
<organism evidence="1 5">
    <name type="scientific">Didymodactylos carnosus</name>
    <dbReference type="NCBI Taxonomy" id="1234261"/>
    <lineage>
        <taxon>Eukaryota</taxon>
        <taxon>Metazoa</taxon>
        <taxon>Spiralia</taxon>
        <taxon>Gnathifera</taxon>
        <taxon>Rotifera</taxon>
        <taxon>Eurotatoria</taxon>
        <taxon>Bdelloidea</taxon>
        <taxon>Philodinida</taxon>
        <taxon>Philodinidae</taxon>
        <taxon>Didymodactylos</taxon>
    </lineage>
</organism>
<protein>
    <submittedName>
        <fullName evidence="1">Uncharacterized protein</fullName>
    </submittedName>
</protein>
<evidence type="ECO:0000313" key="4">
    <source>
        <dbReference type="EMBL" id="CAF3740024.1"/>
    </source>
</evidence>
<dbReference type="Proteomes" id="UP000681722">
    <property type="component" value="Unassembled WGS sequence"/>
</dbReference>
<dbReference type="Proteomes" id="UP000677228">
    <property type="component" value="Unassembled WGS sequence"/>
</dbReference>
<dbReference type="Proteomes" id="UP000682733">
    <property type="component" value="Unassembled WGS sequence"/>
</dbReference>
<dbReference type="EMBL" id="CAJOBC010001910">
    <property type="protein sequence ID" value="CAF3705425.1"/>
    <property type="molecule type" value="Genomic_DNA"/>
</dbReference>
<dbReference type="Proteomes" id="UP000663829">
    <property type="component" value="Unassembled WGS sequence"/>
</dbReference>
<evidence type="ECO:0000313" key="2">
    <source>
        <dbReference type="EMBL" id="CAF0968368.1"/>
    </source>
</evidence>
<evidence type="ECO:0000313" key="5">
    <source>
        <dbReference type="Proteomes" id="UP000663829"/>
    </source>
</evidence>
<dbReference type="EMBL" id="CAJNOK010005316">
    <property type="protein sequence ID" value="CAF0968368.1"/>
    <property type="molecule type" value="Genomic_DNA"/>
</dbReference>
<name>A0A814BHJ5_9BILA</name>
<dbReference type="AlphaFoldDB" id="A0A814BHJ5"/>
<evidence type="ECO:0000313" key="1">
    <source>
        <dbReference type="EMBL" id="CAF0926999.1"/>
    </source>
</evidence>
<proteinExistence type="predicted"/>
<comment type="caution">
    <text evidence="1">The sequence shown here is derived from an EMBL/GenBank/DDBJ whole genome shotgun (WGS) entry which is preliminary data.</text>
</comment>
<dbReference type="EMBL" id="CAJOBA010005322">
    <property type="protein sequence ID" value="CAF3740024.1"/>
    <property type="molecule type" value="Genomic_DNA"/>
</dbReference>
<evidence type="ECO:0000313" key="3">
    <source>
        <dbReference type="EMBL" id="CAF3705425.1"/>
    </source>
</evidence>
<accession>A0A814BHJ5</accession>
<sequence length="185" mass="21065">MVLDCVTFSMTSDLSTIYSNLPDIDSDPAIIKIIHDGEKLEREAQRKHLCEILGIKSSKHLPSTPPDNYNNKIWLNHSILASPMVNIPSTLPSSLTRNNNKTTIFHPHRSGKKFYAYDDHQNNKYRSESCLSSNKNDLSNKSPLSAGSILITDYRQQPTKLNRILNAQWNVQPFTTSDHKMEKQL</sequence>
<keyword evidence="5" id="KW-1185">Reference proteome</keyword>
<gene>
    <name evidence="1" type="ORF">GPM918_LOCUS9972</name>
    <name evidence="2" type="ORF">OVA965_LOCUS12969</name>
    <name evidence="3" type="ORF">SRO942_LOCUS9972</name>
    <name evidence="4" type="ORF">TMI583_LOCUS12973</name>
</gene>